<accession>A0A2A4JTQ4</accession>
<dbReference type="AlphaFoldDB" id="A0A2A4JTQ4"/>
<comment type="similarity">
    <text evidence="5">Belongs to the MAPEG family.</text>
</comment>
<keyword evidence="15 21" id="KW-0472">Membrane</keyword>
<keyword evidence="16" id="KW-0206">Cytoskeleton</keyword>
<organism evidence="23">
    <name type="scientific">Heliothis virescens</name>
    <name type="common">Tobacco budworm moth</name>
    <dbReference type="NCBI Taxonomy" id="7102"/>
    <lineage>
        <taxon>Eukaryota</taxon>
        <taxon>Metazoa</taxon>
        <taxon>Ecdysozoa</taxon>
        <taxon>Arthropoda</taxon>
        <taxon>Hexapoda</taxon>
        <taxon>Insecta</taxon>
        <taxon>Pterygota</taxon>
        <taxon>Neoptera</taxon>
        <taxon>Endopterygota</taxon>
        <taxon>Lepidoptera</taxon>
        <taxon>Glossata</taxon>
        <taxon>Ditrysia</taxon>
        <taxon>Noctuoidea</taxon>
        <taxon>Noctuidae</taxon>
        <taxon>Heliothinae</taxon>
        <taxon>Heliothis</taxon>
    </lineage>
</organism>
<keyword evidence="14" id="KW-0496">Mitochondrion</keyword>
<dbReference type="GO" id="GO:0005789">
    <property type="term" value="C:endoplasmic reticulum membrane"/>
    <property type="evidence" value="ECO:0007669"/>
    <property type="project" value="UniProtKB-SubCell"/>
</dbReference>
<evidence type="ECO:0000256" key="6">
    <source>
        <dbReference type="ARBA" id="ARBA00012452"/>
    </source>
</evidence>
<keyword evidence="11" id="KW-0256">Endoplasmic reticulum</keyword>
<dbReference type="InterPro" id="IPR006602">
    <property type="entry name" value="DM10_dom"/>
</dbReference>
<dbReference type="FunFam" id="1.20.120.550:FF:000002">
    <property type="entry name" value="Microsomal glutathione S-transferase 1"/>
    <property type="match status" value="1"/>
</dbReference>
<comment type="function">
    <text evidence="1">Conjugation of reduced glutathione to a wide number of exogenous and endogenous hydrophobic electrophiles.</text>
</comment>
<dbReference type="GO" id="GO:0004364">
    <property type="term" value="F:glutathione transferase activity"/>
    <property type="evidence" value="ECO:0007669"/>
    <property type="project" value="UniProtKB-EC"/>
</dbReference>
<evidence type="ECO:0000256" key="2">
    <source>
        <dbReference type="ARBA" id="ARBA00004294"/>
    </source>
</evidence>
<name>A0A2A4JTQ4_HELVI</name>
<dbReference type="InterPro" id="IPR001129">
    <property type="entry name" value="Membr-assoc_MAPEG"/>
</dbReference>
<protein>
    <recommendedName>
        <fullName evidence="19">Microsomal glutathione S-transferase 1</fullName>
        <ecNumber evidence="6">2.5.1.18</ecNumber>
    </recommendedName>
</protein>
<dbReference type="EC" id="2.5.1.18" evidence="6"/>
<comment type="caution">
    <text evidence="23">The sequence shown here is derived from an EMBL/GenBank/DDBJ whole genome shotgun (WGS) entry which is preliminary data.</text>
</comment>
<evidence type="ECO:0000256" key="20">
    <source>
        <dbReference type="ARBA" id="ARBA00049385"/>
    </source>
</evidence>
<evidence type="ECO:0000256" key="16">
    <source>
        <dbReference type="ARBA" id="ARBA00023212"/>
    </source>
</evidence>
<dbReference type="PANTHER" id="PTHR10689">
    <property type="entry name" value="MICROSOMAL GLUTATHIONE S-TRANSFERASE 1"/>
    <property type="match status" value="1"/>
</dbReference>
<keyword evidence="13" id="KW-0007">Acetylation</keyword>
<dbReference type="EMBL" id="NWSH01000600">
    <property type="protein sequence ID" value="PCG75415.1"/>
    <property type="molecule type" value="Genomic_DNA"/>
</dbReference>
<evidence type="ECO:0000256" key="15">
    <source>
        <dbReference type="ARBA" id="ARBA00023136"/>
    </source>
</evidence>
<dbReference type="InterPro" id="IPR040162">
    <property type="entry name" value="MGST1-like"/>
</dbReference>
<evidence type="ECO:0000256" key="1">
    <source>
        <dbReference type="ARBA" id="ARBA00003701"/>
    </source>
</evidence>
<dbReference type="Pfam" id="PF06565">
    <property type="entry name" value="DM10_dom"/>
    <property type="match status" value="1"/>
</dbReference>
<dbReference type="Gene3D" id="1.20.120.550">
    <property type="entry name" value="Membrane associated eicosanoid/glutathione metabolism-like domain"/>
    <property type="match status" value="1"/>
</dbReference>
<evidence type="ECO:0000256" key="8">
    <source>
        <dbReference type="ARBA" id="ARBA00022679"/>
    </source>
</evidence>
<dbReference type="PANTHER" id="PTHR10689:SF6">
    <property type="entry name" value="MICROSOMAL GLUTATHIONE S-TRANSFERASE 1"/>
    <property type="match status" value="1"/>
</dbReference>
<evidence type="ECO:0000256" key="9">
    <source>
        <dbReference type="ARBA" id="ARBA00022692"/>
    </source>
</evidence>
<comment type="catalytic activity">
    <reaction evidence="20">
        <text>RX + glutathione = an S-substituted glutathione + a halide anion + H(+)</text>
        <dbReference type="Rhea" id="RHEA:16437"/>
        <dbReference type="ChEBI" id="CHEBI:15378"/>
        <dbReference type="ChEBI" id="CHEBI:16042"/>
        <dbReference type="ChEBI" id="CHEBI:17792"/>
        <dbReference type="ChEBI" id="CHEBI:57925"/>
        <dbReference type="ChEBI" id="CHEBI:90779"/>
        <dbReference type="EC" id="2.5.1.18"/>
    </reaction>
    <physiologicalReaction direction="left-to-right" evidence="20">
        <dbReference type="Rhea" id="RHEA:16438"/>
    </physiologicalReaction>
</comment>
<dbReference type="SMART" id="SM00676">
    <property type="entry name" value="DM10"/>
    <property type="match status" value="1"/>
</dbReference>
<keyword evidence="9 21" id="KW-0812">Transmembrane</keyword>
<dbReference type="Pfam" id="PF01124">
    <property type="entry name" value="MAPEG"/>
    <property type="match status" value="1"/>
</dbReference>
<reference evidence="23" key="1">
    <citation type="submission" date="2017-09" db="EMBL/GenBank/DDBJ databases">
        <title>Contemporary evolution of a Lepidopteran species, Heliothis virescens, in response to modern agricultural practices.</title>
        <authorList>
            <person name="Fritz M.L."/>
            <person name="Deyonke A.M."/>
            <person name="Papanicolaou A."/>
            <person name="Micinski S."/>
            <person name="Westbrook J."/>
            <person name="Gould F."/>
        </authorList>
    </citation>
    <scope>NUCLEOTIDE SEQUENCE [LARGE SCALE GENOMIC DNA]</scope>
    <source>
        <strain evidence="23">HvINT-</strain>
        <tissue evidence="23">Whole body</tissue>
    </source>
</reference>
<keyword evidence="17" id="KW-0966">Cell projection</keyword>
<proteinExistence type="inferred from homology"/>
<evidence type="ECO:0000256" key="14">
    <source>
        <dbReference type="ARBA" id="ARBA00023128"/>
    </source>
</evidence>
<dbReference type="GO" id="GO:0005930">
    <property type="term" value="C:axoneme"/>
    <property type="evidence" value="ECO:0007669"/>
    <property type="project" value="UniProtKB-SubCell"/>
</dbReference>
<comment type="subcellular location">
    <subcellularLocation>
        <location evidence="3">Cytoplasm</location>
        <location evidence="3">Cytoskeleton</location>
        <location evidence="3">Cilium axoneme</location>
    </subcellularLocation>
    <subcellularLocation>
        <location evidence="4">Endoplasmic reticulum membrane</location>
        <topology evidence="4">Multi-pass membrane protein</topology>
    </subcellularLocation>
    <subcellularLocation>
        <location evidence="2">Mitochondrion outer membrane</location>
    </subcellularLocation>
</comment>
<evidence type="ECO:0000256" key="10">
    <source>
        <dbReference type="ARBA" id="ARBA00022787"/>
    </source>
</evidence>
<evidence type="ECO:0000256" key="5">
    <source>
        <dbReference type="ARBA" id="ARBA00010459"/>
    </source>
</evidence>
<evidence type="ECO:0000259" key="22">
    <source>
        <dbReference type="PROSITE" id="PS51336"/>
    </source>
</evidence>
<evidence type="ECO:0000256" key="17">
    <source>
        <dbReference type="ARBA" id="ARBA00023273"/>
    </source>
</evidence>
<keyword evidence="7" id="KW-0963">Cytoplasm</keyword>
<dbReference type="Gene3D" id="2.30.29.170">
    <property type="match status" value="1"/>
</dbReference>
<feature type="domain" description="DM10" evidence="22">
    <location>
        <begin position="89"/>
        <end position="194"/>
    </location>
</feature>
<evidence type="ECO:0000256" key="7">
    <source>
        <dbReference type="ARBA" id="ARBA00022490"/>
    </source>
</evidence>
<dbReference type="InterPro" id="IPR023352">
    <property type="entry name" value="MAPEG-like_dom_sf"/>
</dbReference>
<feature type="transmembrane region" description="Helical" evidence="21">
    <location>
        <begin position="330"/>
        <end position="351"/>
    </location>
</feature>
<evidence type="ECO:0000313" key="23">
    <source>
        <dbReference type="EMBL" id="PCG75415.1"/>
    </source>
</evidence>
<dbReference type="STRING" id="7102.A0A2A4JTQ4"/>
<evidence type="ECO:0000256" key="18">
    <source>
        <dbReference type="ARBA" id="ARBA00038540"/>
    </source>
</evidence>
<gene>
    <name evidence="23" type="ORF">B5V51_11749</name>
</gene>
<dbReference type="SUPFAM" id="SSF161084">
    <property type="entry name" value="MAPEG domain-like"/>
    <property type="match status" value="1"/>
</dbReference>
<dbReference type="GO" id="GO:0005741">
    <property type="term" value="C:mitochondrial outer membrane"/>
    <property type="evidence" value="ECO:0007669"/>
    <property type="project" value="UniProtKB-SubCell"/>
</dbReference>
<evidence type="ECO:0000256" key="21">
    <source>
        <dbReference type="SAM" id="Phobius"/>
    </source>
</evidence>
<evidence type="ECO:0000256" key="11">
    <source>
        <dbReference type="ARBA" id="ARBA00022824"/>
    </source>
</evidence>
<keyword evidence="12 21" id="KW-1133">Transmembrane helix</keyword>
<keyword evidence="8" id="KW-0808">Transferase</keyword>
<feature type="transmembrane region" description="Helical" evidence="21">
    <location>
        <begin position="280"/>
        <end position="300"/>
    </location>
</feature>
<comment type="subunit">
    <text evidence="18">Homotrimer; The trimer binds only one molecule of glutathione.</text>
</comment>
<evidence type="ECO:0000256" key="12">
    <source>
        <dbReference type="ARBA" id="ARBA00022989"/>
    </source>
</evidence>
<feature type="transmembrane region" description="Helical" evidence="21">
    <location>
        <begin position="218"/>
        <end position="239"/>
    </location>
</feature>
<sequence length="354" mass="40111">MAWGLPKLPGLTFSDPTKTQYHMRSSLRYYQGHRFPDTVIRGPGGTATDVDSNAFALPEDSVNYDPSLTYGRVKQPALPAVVPHWVHYDKRCLNFTAFFKQPVFDNPDENYRVRVVNIIYFLEDDSITVMEPRVQNSGLWQGRLVKRGKIPKNDIGEFWHWKDLDVGKDICIYGKVFHTVSCDLFTKNTVDIRVEHDCNPPIVNMVSISLDNPLVQTYIFYSGVLALKLVFGAILTATVRVKKNVYANPEDAVARKGTVKYDDPDVERTRRAHLNDLENIPAFWVLGALYVTTGPVAAWATLLFRAFTLARIAYTIVYAIVPLPPPSRGIPFMTSFFINVYMGVQVALYYLSAM</sequence>
<dbReference type="FunFam" id="2.30.29.170:FF:000004">
    <property type="entry name" value="EF-hand domain containing 2"/>
    <property type="match status" value="1"/>
</dbReference>
<keyword evidence="10" id="KW-1000">Mitochondrion outer membrane</keyword>
<evidence type="ECO:0000256" key="3">
    <source>
        <dbReference type="ARBA" id="ARBA00004430"/>
    </source>
</evidence>
<evidence type="ECO:0000256" key="13">
    <source>
        <dbReference type="ARBA" id="ARBA00022990"/>
    </source>
</evidence>
<evidence type="ECO:0000256" key="19">
    <source>
        <dbReference type="ARBA" id="ARBA00039397"/>
    </source>
</evidence>
<evidence type="ECO:0000256" key="4">
    <source>
        <dbReference type="ARBA" id="ARBA00004477"/>
    </source>
</evidence>
<dbReference type="PROSITE" id="PS51336">
    <property type="entry name" value="DM10"/>
    <property type="match status" value="1"/>
</dbReference>